<keyword evidence="3" id="KW-1185">Reference proteome</keyword>
<evidence type="ECO:0000259" key="1">
    <source>
        <dbReference type="Pfam" id="PF25037"/>
    </source>
</evidence>
<accession>A0A8S1N0R4</accession>
<reference evidence="2" key="1">
    <citation type="submission" date="2021-01" db="EMBL/GenBank/DDBJ databases">
        <authorList>
            <consortium name="Genoscope - CEA"/>
            <person name="William W."/>
        </authorList>
    </citation>
    <scope>NUCLEOTIDE SEQUENCE</scope>
</reference>
<dbReference type="Proteomes" id="UP000692954">
    <property type="component" value="Unassembled WGS sequence"/>
</dbReference>
<sequence length="194" mass="22740">MGIIIKPTVGIYDLLITIIEGIKNTAIYEEHIMDTRYRPPRIFGDNNQLIPFNFKHAIGTDIIRRYKLKVIDGESIIFFDQLNISDGDKKKQEAQIVLTDSRIVYVLSHSSIHCDKIMIYKIKSIKYNADSKLLDFKLHTPVRKSWFQANSTKYTLKYESKIKAIKLAEQIQKSFKDKYNIKFQNFEDDVIDKK</sequence>
<evidence type="ECO:0000313" key="3">
    <source>
        <dbReference type="Proteomes" id="UP000692954"/>
    </source>
</evidence>
<organism evidence="2 3">
    <name type="scientific">Paramecium sonneborni</name>
    <dbReference type="NCBI Taxonomy" id="65129"/>
    <lineage>
        <taxon>Eukaryota</taxon>
        <taxon>Sar</taxon>
        <taxon>Alveolata</taxon>
        <taxon>Ciliophora</taxon>
        <taxon>Intramacronucleata</taxon>
        <taxon>Oligohymenophorea</taxon>
        <taxon>Peniculida</taxon>
        <taxon>Parameciidae</taxon>
        <taxon>Paramecium</taxon>
    </lineage>
</organism>
<protein>
    <recommendedName>
        <fullName evidence="1">Intermembrane lipid transfer protein VPS13-like C-terminal domain-containing protein</fullName>
    </recommendedName>
</protein>
<gene>
    <name evidence="2" type="ORF">PSON_ATCC_30995.1.T0440016</name>
</gene>
<comment type="caution">
    <text evidence="2">The sequence shown here is derived from an EMBL/GenBank/DDBJ whole genome shotgun (WGS) entry which is preliminary data.</text>
</comment>
<dbReference type="EMBL" id="CAJJDN010000044">
    <property type="protein sequence ID" value="CAD8082725.1"/>
    <property type="molecule type" value="Genomic_DNA"/>
</dbReference>
<dbReference type="OrthoDB" id="298113at2759"/>
<name>A0A8S1N0R4_9CILI</name>
<proteinExistence type="predicted"/>
<feature type="domain" description="Intermembrane lipid transfer protein VPS13-like C-terminal" evidence="1">
    <location>
        <begin position="38"/>
        <end position="111"/>
    </location>
</feature>
<evidence type="ECO:0000313" key="2">
    <source>
        <dbReference type="EMBL" id="CAD8082725.1"/>
    </source>
</evidence>
<dbReference type="InterPro" id="IPR056748">
    <property type="entry name" value="VPS13-like_C"/>
</dbReference>
<dbReference type="AlphaFoldDB" id="A0A8S1N0R4"/>
<dbReference type="Pfam" id="PF25037">
    <property type="entry name" value="VPS13_C"/>
    <property type="match status" value="1"/>
</dbReference>